<evidence type="ECO:0000313" key="2">
    <source>
        <dbReference type="EMBL" id="MEO1782720.1"/>
    </source>
</evidence>
<dbReference type="Pfam" id="PF13749">
    <property type="entry name" value="HATPase_c_4"/>
    <property type="match status" value="1"/>
</dbReference>
<comment type="caution">
    <text evidence="2">The sequence shown here is derived from an EMBL/GenBank/DDBJ whole genome shotgun (WGS) entry which is preliminary data.</text>
</comment>
<sequence>MENKMDERKLRELIAQSESEILEYKGNNTNPDRIGKYASALANSAAMLSKQFAYMVWGISDEKEIIGTTFYPESEKKGGEPFISWLERMLEPKIYIEFKSLLVDSKHIVALVIHMNAGRPVAFNGERYIRSGSSVKNLSLYPEKERELWRSFDSRTFEREFARVNCTKDDVFNVLDVQTYLTMLMYPTDSEMDEILQKMEADFIIEKSGENYNITNLGAYTFARDLSTFDNLRSHAVRIIRYRGVNKLVAVADTTILKGVVVGFEDLLSYIRLHLPVQDEVYEESGRRVQKTDYPALAIRELVANQIVHQDFSVRGSNPMVEIYDNRVEIINPGAPINDANRLLDLPPISRNEELANLFKKMHLVEARGSGIDKVVITLETDILPAPTIVAKENNTLVTLYQRKAFTNMGDRERVNAIYYHASRLYLENSFMTNKSVRERFGLSAKQSAMASKAIALAVKGGWVKAYDENAGNKFMQYIPFWADSYNE</sequence>
<gene>
    <name evidence="2" type="ORF">BAU18_002335</name>
</gene>
<dbReference type="Gene3D" id="3.30.950.30">
    <property type="entry name" value="Schlafen, AAA domain"/>
    <property type="match status" value="1"/>
</dbReference>
<protein>
    <recommendedName>
        <fullName evidence="1">Schlafen AlbA-2 domain-containing protein</fullName>
    </recommendedName>
</protein>
<accession>A0ABV0F3S2</accession>
<dbReference type="EMBL" id="MAEI02000001">
    <property type="protein sequence ID" value="MEO1782720.1"/>
    <property type="molecule type" value="Genomic_DNA"/>
</dbReference>
<reference evidence="3" key="1">
    <citation type="submission" date="2016-06" db="EMBL/GenBank/DDBJ databases">
        <title>Four novel species of enterococci isolated from chicken manure.</title>
        <authorList>
            <person name="Van Tyne D."/>
        </authorList>
    </citation>
    <scope>NUCLEOTIDE SEQUENCE [LARGE SCALE GENOMIC DNA]</scope>
    <source>
        <strain evidence="3">JM9A</strain>
    </source>
</reference>
<dbReference type="Pfam" id="PF04326">
    <property type="entry name" value="SLFN_AlbA_2"/>
    <property type="match status" value="1"/>
</dbReference>
<dbReference type="Gene3D" id="3.30.565.60">
    <property type="match status" value="1"/>
</dbReference>
<keyword evidence="3" id="KW-1185">Reference proteome</keyword>
<dbReference type="InterPro" id="IPR007421">
    <property type="entry name" value="Schlafen_AlbA_2_dom"/>
</dbReference>
<evidence type="ECO:0000313" key="3">
    <source>
        <dbReference type="Proteomes" id="UP001429357"/>
    </source>
</evidence>
<organism evidence="2 3">
    <name type="scientific">Enterococcus diestrammenae</name>
    <dbReference type="NCBI Taxonomy" id="1155073"/>
    <lineage>
        <taxon>Bacteria</taxon>
        <taxon>Bacillati</taxon>
        <taxon>Bacillota</taxon>
        <taxon>Bacilli</taxon>
        <taxon>Lactobacillales</taxon>
        <taxon>Enterococcaceae</taxon>
        <taxon>Enterococcus</taxon>
    </lineage>
</organism>
<dbReference type="PANTHER" id="PTHR30595:SF6">
    <property type="entry name" value="SCHLAFEN ALBA-2 DOMAIN-CONTAINING PROTEIN"/>
    <property type="match status" value="1"/>
</dbReference>
<dbReference type="Proteomes" id="UP001429357">
    <property type="component" value="Unassembled WGS sequence"/>
</dbReference>
<dbReference type="RefSeq" id="WP_237583948.1">
    <property type="nucleotide sequence ID" value="NZ_MAEI02000001.1"/>
</dbReference>
<proteinExistence type="predicted"/>
<reference evidence="2 3" key="2">
    <citation type="submission" date="2024-02" db="EMBL/GenBank/DDBJ databases">
        <title>The Genome Sequence of Enterococcus diestrammenae JM9A.</title>
        <authorList>
            <person name="Earl A."/>
            <person name="Manson A."/>
            <person name="Gilmore M."/>
            <person name="Sanders J."/>
            <person name="Shea T."/>
            <person name="Howe W."/>
            <person name="Livny J."/>
            <person name="Cuomo C."/>
            <person name="Neafsey D."/>
            <person name="Birren B."/>
        </authorList>
    </citation>
    <scope>NUCLEOTIDE SEQUENCE [LARGE SCALE GENOMIC DNA]</scope>
    <source>
        <strain evidence="2 3">JM9A</strain>
    </source>
</reference>
<dbReference type="InterPro" id="IPR038461">
    <property type="entry name" value="Schlafen_AlbA_2_dom_sf"/>
</dbReference>
<dbReference type="InterPro" id="IPR038475">
    <property type="entry name" value="RecG_C_sf"/>
</dbReference>
<dbReference type="PANTHER" id="PTHR30595">
    <property type="entry name" value="GLPR-RELATED TRANSCRIPTIONAL REPRESSOR"/>
    <property type="match status" value="1"/>
</dbReference>
<evidence type="ECO:0000259" key="1">
    <source>
        <dbReference type="Pfam" id="PF04326"/>
    </source>
</evidence>
<name>A0ABV0F3S2_9ENTE</name>
<feature type="domain" description="Schlafen AlbA-2" evidence="1">
    <location>
        <begin position="18"/>
        <end position="138"/>
    </location>
</feature>